<dbReference type="Proteomes" id="UP001186047">
    <property type="component" value="Unassembled WGS sequence"/>
</dbReference>
<evidence type="ECO:0008006" key="5">
    <source>
        <dbReference type="Google" id="ProtNLM"/>
    </source>
</evidence>
<feature type="region of interest" description="Disordered" evidence="1">
    <location>
        <begin position="42"/>
        <end position="61"/>
    </location>
</feature>
<comment type="caution">
    <text evidence="3">The sequence shown here is derived from an EMBL/GenBank/DDBJ whole genome shotgun (WGS) entry which is preliminary data.</text>
</comment>
<proteinExistence type="predicted"/>
<feature type="signal peptide" evidence="2">
    <location>
        <begin position="1"/>
        <end position="21"/>
    </location>
</feature>
<accession>A0AAE4NUJ6</accession>
<name>A0AAE4NUJ6_9LACT</name>
<feature type="compositionally biased region" description="Polar residues" evidence="1">
    <location>
        <begin position="42"/>
        <end position="55"/>
    </location>
</feature>
<gene>
    <name evidence="3" type="ORF">RZO31_13770</name>
</gene>
<feature type="region of interest" description="Disordered" evidence="1">
    <location>
        <begin position="135"/>
        <end position="154"/>
    </location>
</feature>
<dbReference type="AlphaFoldDB" id="A0AAE4NUJ6"/>
<feature type="chain" id="PRO_5042167582" description="DNA-binding protein" evidence="2">
    <location>
        <begin position="22"/>
        <end position="251"/>
    </location>
</feature>
<keyword evidence="2" id="KW-0732">Signal</keyword>
<dbReference type="InterPro" id="IPR013783">
    <property type="entry name" value="Ig-like_fold"/>
</dbReference>
<evidence type="ECO:0000256" key="1">
    <source>
        <dbReference type="SAM" id="MobiDB-lite"/>
    </source>
</evidence>
<dbReference type="Gene3D" id="2.60.40.10">
    <property type="entry name" value="Immunoglobulins"/>
    <property type="match status" value="1"/>
</dbReference>
<sequence>MKKTALIGISIMIAASLSACSEQDQKPTLDIPKSVVTNSSKTAKITGKTTPNTTVDVGYGNEGDSDISDQYGNFTLKYELDEVNNQDSVKVTAKNKAGKITKEILIKQNPEVIKEKESKAEEAIKEKAESDAAAVAAAKEAADEKNPATYPTLSYDEMARNGNKHKGEKLQITGKVIQVTDGDDGDATLRIATNGDYDDVYIAQIDSAEWENHRLLEDDQITLYGKIYGLYTYESTLGGNITVPALNVTFY</sequence>
<dbReference type="RefSeq" id="WP_317059528.1">
    <property type="nucleotide sequence ID" value="NZ_JAWHVL010000040.1"/>
</dbReference>
<organism evidence="3 4">
    <name type="scientific">Lactococcus lactis</name>
    <dbReference type="NCBI Taxonomy" id="1358"/>
    <lineage>
        <taxon>Bacteria</taxon>
        <taxon>Bacillati</taxon>
        <taxon>Bacillota</taxon>
        <taxon>Bacilli</taxon>
        <taxon>Lactobacillales</taxon>
        <taxon>Streptococcaceae</taxon>
        <taxon>Lactococcus</taxon>
    </lineage>
</organism>
<dbReference type="EMBL" id="JAWHVL010000040">
    <property type="protein sequence ID" value="MDV2633915.1"/>
    <property type="molecule type" value="Genomic_DNA"/>
</dbReference>
<protein>
    <recommendedName>
        <fullName evidence="5">DNA-binding protein</fullName>
    </recommendedName>
</protein>
<evidence type="ECO:0000313" key="3">
    <source>
        <dbReference type="EMBL" id="MDV2633915.1"/>
    </source>
</evidence>
<evidence type="ECO:0000313" key="4">
    <source>
        <dbReference type="Proteomes" id="UP001186047"/>
    </source>
</evidence>
<evidence type="ECO:0000256" key="2">
    <source>
        <dbReference type="SAM" id="SignalP"/>
    </source>
</evidence>
<reference evidence="3" key="1">
    <citation type="submission" date="2023-10" db="EMBL/GenBank/DDBJ databases">
        <title>Production of high quality cheese from raw caw milk (raw cheese).</title>
        <authorList>
            <person name="Samouris G."/>
        </authorList>
    </citation>
    <scope>NUCLEOTIDE SEQUENCE</scope>
    <source>
        <strain evidence="3">M17-3</strain>
    </source>
</reference>
<dbReference type="PROSITE" id="PS51257">
    <property type="entry name" value="PROKAR_LIPOPROTEIN"/>
    <property type="match status" value="1"/>
</dbReference>